<sequence>MQQEPLMRSPATGTRSKMSRSVSRFRYRIADSSIVKRFRTLLRSLGLGILTFLRGDDEEPPKVLLEKSRWVALARCAVHLVPAFLSIGLSALNLVGFFIGKELHGSQHEDEFKLGLLQIAAKVQELLIVASIGVVILHFLRSQLVFGDGLPLGLLVSGFSFTSASYFWSPEFLGGLSCSESMSRRQRWSRRGFVVLVFVGGALALLAGPAAAMLMIPRTLDWDIGGGIFWLNGSDAQLWPTRLNSDYYSEVDCTTGAEPFLNRQCPSFGFLYLYQHFTSWWIPHTGHEYELRDGFIRKNIYARPALLAEANTWAYTSHQATAAMEDAMRGIHQGAIDYLANHYPQKAPFPRNLRWAIPQRYEVETMVPAARVFCQAQGEMNLWGDTLTVKFPDFDGVDEYYKTHSDKGEPREAPVVEELDVLGDIKKHLAKRGLIDDTKSPLNNSILGQSRPVLMAPVDLWNATGNSLGVVMLFETLWNRTNGGSNPPSNVLACSIDARWAKANSVLSVIWTTKQPHEFFTGRVLNLVQTELEYQGSIGYNRAAPPKNESLRVIRMDTDWYDLLSPSLPDTVPENMHWLPQVGSKMTTLETIVSSVYHENLSRQPGFESMIAATVVDGLSRCGMIPNLQPSRYLAAWPFGDWSVTSEKQARSLVRLGDPEETFSEPESLKSGKSKRFVMRAIYTGYVMTAESWFDYISIAGLLLHAAIALLHTIYVVKTGTTSGAWDSILELIVLSQKSTPPPESVLANTSAGVQSFKTVTSVAWVETSEEATASGSEIRTVPGGELQLRIKDAFEPRDEKLKPVVGVAYGVTEMGYRSLAERNGTFP</sequence>
<gene>
    <name evidence="1" type="ORF">LCI18_009264</name>
</gene>
<protein>
    <submittedName>
        <fullName evidence="1">Uncharacterized protein</fullName>
    </submittedName>
</protein>
<organism evidence="1 2">
    <name type="scientific">Fusarium solani subsp. cucurbitae</name>
    <name type="common">Neocosmosporum cucurbitae</name>
    <dbReference type="NCBI Taxonomy" id="2747967"/>
    <lineage>
        <taxon>Eukaryota</taxon>
        <taxon>Fungi</taxon>
        <taxon>Dikarya</taxon>
        <taxon>Ascomycota</taxon>
        <taxon>Pezizomycotina</taxon>
        <taxon>Sordariomycetes</taxon>
        <taxon>Hypocreomycetidae</taxon>
        <taxon>Hypocreales</taxon>
        <taxon>Nectriaceae</taxon>
        <taxon>Fusarium</taxon>
        <taxon>Fusarium solani species complex</taxon>
    </lineage>
</organism>
<evidence type="ECO:0000313" key="2">
    <source>
        <dbReference type="Proteomes" id="UP000830768"/>
    </source>
</evidence>
<evidence type="ECO:0000313" key="1">
    <source>
        <dbReference type="EMBL" id="UPK98329.1"/>
    </source>
</evidence>
<dbReference type="EMBL" id="CP090036">
    <property type="protein sequence ID" value="UPK98329.1"/>
    <property type="molecule type" value="Genomic_DNA"/>
</dbReference>
<name>A0ACD3ZAQ9_FUSSC</name>
<accession>A0ACD3ZAQ9</accession>
<reference evidence="1" key="1">
    <citation type="submission" date="2021-11" db="EMBL/GenBank/DDBJ databases">
        <title>Fusarium solani-melongenae Genome sequencing and assembly.</title>
        <authorList>
            <person name="Xie S."/>
            <person name="Huang L."/>
            <person name="Zhang X."/>
        </authorList>
    </citation>
    <scope>NUCLEOTIDE SEQUENCE</scope>
    <source>
        <strain evidence="1">CRI 24-3</strain>
    </source>
</reference>
<keyword evidence="2" id="KW-1185">Reference proteome</keyword>
<proteinExistence type="predicted"/>
<dbReference type="Proteomes" id="UP000830768">
    <property type="component" value="Chromosome 8"/>
</dbReference>